<dbReference type="InterPro" id="IPR050596">
    <property type="entry name" value="AspAT/PAT-like"/>
</dbReference>
<comment type="similarity">
    <text evidence="2">Belongs to the class-I pyridoxal-phosphate-dependent aminotransferase family.</text>
</comment>
<keyword evidence="3 7" id="KW-0032">Aminotransferase</keyword>
<sequence>MPRVALSADAVQPSGIRRVMEAAWATGKPFVGMHVGEPSFRPAAHVLEAAGEAYARGLTQYSANAGIPELRAALVDKVARVNGIEAGADQVVVTAGGAEALLLAYATILDAGDEVLIPDPGWPNYAMAMTMLDCVAVPYRLAPEHAFVPQVEALEALVTERTRAILVNSPSNPLGTVLDAQTLEALVRFAERHDIWLISDECYDELTYGVPHVSPAVFDTAGVVISVFSFSKTYAMTGVRVGYLVGPRALAAAAGKLQEPVVSCVNTPAQHAAVAALTGPQDHVEQMRAAYERRRDLAMDALDRLGIPYVRPEGAFYLWVDVRALCGDTPVDEWALRLLGEQAVAVGPGQTFGASGEGWVRLSLAADEADVLAGIAGIGRMRGAGR</sequence>
<dbReference type="EC" id="2.6.1.-" evidence="7"/>
<gene>
    <name evidence="7" type="ORF">RN607_01350</name>
</gene>
<protein>
    <submittedName>
        <fullName evidence="7">Pyridoxal phosphate-dependent aminotransferase</fullName>
        <ecNumber evidence="7">2.6.1.-</ecNumber>
    </submittedName>
</protein>
<dbReference type="CDD" id="cd00609">
    <property type="entry name" value="AAT_like"/>
    <property type="match status" value="1"/>
</dbReference>
<feature type="domain" description="Aminotransferase class I/classII large" evidence="6">
    <location>
        <begin position="30"/>
        <end position="370"/>
    </location>
</feature>
<dbReference type="Proteomes" id="UP001303408">
    <property type="component" value="Chromosome"/>
</dbReference>
<evidence type="ECO:0000313" key="7">
    <source>
        <dbReference type="EMBL" id="WNM27681.1"/>
    </source>
</evidence>
<dbReference type="RefSeq" id="WP_313543831.1">
    <property type="nucleotide sequence ID" value="NZ_CP134880.1"/>
</dbReference>
<dbReference type="KEGG" id="dcp:RN607_01350"/>
<keyword evidence="4 7" id="KW-0808">Transferase</keyword>
<dbReference type="AlphaFoldDB" id="A0AA96FBD8"/>
<organism evidence="7">
    <name type="scientific">Demequina capsici</name>
    <dbReference type="NCBI Taxonomy" id="3075620"/>
    <lineage>
        <taxon>Bacteria</taxon>
        <taxon>Bacillati</taxon>
        <taxon>Actinomycetota</taxon>
        <taxon>Actinomycetes</taxon>
        <taxon>Micrococcales</taxon>
        <taxon>Demequinaceae</taxon>
        <taxon>Demequina</taxon>
    </lineage>
</organism>
<evidence type="ECO:0000256" key="1">
    <source>
        <dbReference type="ARBA" id="ARBA00001933"/>
    </source>
</evidence>
<dbReference type="InterPro" id="IPR004839">
    <property type="entry name" value="Aminotransferase_I/II_large"/>
</dbReference>
<reference evidence="7" key="1">
    <citation type="submission" date="2023-09" db="EMBL/GenBank/DDBJ databases">
        <title>Demequina sp. a novel bacteria isolated from Capsicum annuum.</title>
        <authorList>
            <person name="Humaira Z."/>
            <person name="Lee J."/>
            <person name="Cho D."/>
        </authorList>
    </citation>
    <scope>NUCLEOTIDE SEQUENCE</scope>
    <source>
        <strain evidence="7">PMTSA13</strain>
    </source>
</reference>
<evidence type="ECO:0000259" key="6">
    <source>
        <dbReference type="Pfam" id="PF00155"/>
    </source>
</evidence>
<dbReference type="PRINTS" id="PR00753">
    <property type="entry name" value="ACCSYNTHASE"/>
</dbReference>
<dbReference type="GO" id="GO:0006520">
    <property type="term" value="P:amino acid metabolic process"/>
    <property type="evidence" value="ECO:0007669"/>
    <property type="project" value="InterPro"/>
</dbReference>
<dbReference type="Gene3D" id="3.90.1150.10">
    <property type="entry name" value="Aspartate Aminotransferase, domain 1"/>
    <property type="match status" value="1"/>
</dbReference>
<dbReference type="Gene3D" id="3.40.640.10">
    <property type="entry name" value="Type I PLP-dependent aspartate aminotransferase-like (Major domain)"/>
    <property type="match status" value="1"/>
</dbReference>
<accession>A0AA96FBD8</accession>
<dbReference type="GO" id="GO:0008483">
    <property type="term" value="F:transaminase activity"/>
    <property type="evidence" value="ECO:0007669"/>
    <property type="project" value="UniProtKB-KW"/>
</dbReference>
<dbReference type="PANTHER" id="PTHR46383:SF1">
    <property type="entry name" value="ASPARTATE AMINOTRANSFERASE"/>
    <property type="match status" value="1"/>
</dbReference>
<evidence type="ECO:0000256" key="4">
    <source>
        <dbReference type="ARBA" id="ARBA00022679"/>
    </source>
</evidence>
<dbReference type="GO" id="GO:0030170">
    <property type="term" value="F:pyridoxal phosphate binding"/>
    <property type="evidence" value="ECO:0007669"/>
    <property type="project" value="InterPro"/>
</dbReference>
<proteinExistence type="inferred from homology"/>
<comment type="cofactor">
    <cofactor evidence="1">
        <name>pyridoxal 5'-phosphate</name>
        <dbReference type="ChEBI" id="CHEBI:597326"/>
    </cofactor>
</comment>
<dbReference type="SUPFAM" id="SSF53383">
    <property type="entry name" value="PLP-dependent transferases"/>
    <property type="match status" value="1"/>
</dbReference>
<evidence type="ECO:0000256" key="3">
    <source>
        <dbReference type="ARBA" id="ARBA00022576"/>
    </source>
</evidence>
<dbReference type="PANTHER" id="PTHR46383">
    <property type="entry name" value="ASPARTATE AMINOTRANSFERASE"/>
    <property type="match status" value="1"/>
</dbReference>
<evidence type="ECO:0000256" key="5">
    <source>
        <dbReference type="ARBA" id="ARBA00022898"/>
    </source>
</evidence>
<dbReference type="InterPro" id="IPR015421">
    <property type="entry name" value="PyrdxlP-dep_Trfase_major"/>
</dbReference>
<name>A0AA96FBD8_9MICO</name>
<keyword evidence="5" id="KW-0663">Pyridoxal phosphate</keyword>
<dbReference type="InterPro" id="IPR015424">
    <property type="entry name" value="PyrdxlP-dep_Trfase"/>
</dbReference>
<dbReference type="EMBL" id="CP134880">
    <property type="protein sequence ID" value="WNM27681.1"/>
    <property type="molecule type" value="Genomic_DNA"/>
</dbReference>
<evidence type="ECO:0000256" key="2">
    <source>
        <dbReference type="ARBA" id="ARBA00007441"/>
    </source>
</evidence>
<dbReference type="Pfam" id="PF00155">
    <property type="entry name" value="Aminotran_1_2"/>
    <property type="match status" value="1"/>
</dbReference>
<dbReference type="InterPro" id="IPR015422">
    <property type="entry name" value="PyrdxlP-dep_Trfase_small"/>
</dbReference>